<dbReference type="PROSITE" id="PS51371">
    <property type="entry name" value="CBS"/>
    <property type="match status" value="2"/>
</dbReference>
<dbReference type="InterPro" id="IPR046348">
    <property type="entry name" value="SIS_dom_sf"/>
</dbReference>
<evidence type="ECO:0000313" key="11">
    <source>
        <dbReference type="Proteomes" id="UP000321083"/>
    </source>
</evidence>
<dbReference type="NCBIfam" id="TIGR00393">
    <property type="entry name" value="kpsF"/>
    <property type="match status" value="1"/>
</dbReference>
<evidence type="ECO:0000259" key="8">
    <source>
        <dbReference type="PROSITE" id="PS51371"/>
    </source>
</evidence>
<evidence type="ECO:0008006" key="12">
    <source>
        <dbReference type="Google" id="ProtNLM"/>
    </source>
</evidence>
<comment type="similarity">
    <text evidence="1 4">Belongs to the SIS family. GutQ/KpsF subfamily.</text>
</comment>
<keyword evidence="2" id="KW-0677">Repeat</keyword>
<dbReference type="InterPro" id="IPR046342">
    <property type="entry name" value="CBS_dom_sf"/>
</dbReference>
<dbReference type="PIRSF" id="PIRSF004692">
    <property type="entry name" value="KdsD_KpsF"/>
    <property type="match status" value="1"/>
</dbReference>
<feature type="site" description="Catalytically relevant" evidence="6">
    <location>
        <position position="70"/>
    </location>
</feature>
<evidence type="ECO:0000259" key="9">
    <source>
        <dbReference type="PROSITE" id="PS51464"/>
    </source>
</evidence>
<feature type="domain" description="CBS" evidence="8">
    <location>
        <begin position="220"/>
        <end position="280"/>
    </location>
</feature>
<accession>A0A5C6M0M5</accession>
<dbReference type="SUPFAM" id="SSF53697">
    <property type="entry name" value="SIS domain"/>
    <property type="match status" value="1"/>
</dbReference>
<evidence type="ECO:0000256" key="6">
    <source>
        <dbReference type="PIRSR" id="PIRSR004692-3"/>
    </source>
</evidence>
<feature type="site" description="Catalytically relevant" evidence="6">
    <location>
        <position position="204"/>
    </location>
</feature>
<dbReference type="PANTHER" id="PTHR42745:SF1">
    <property type="entry name" value="ARABINOSE 5-PHOSPHATE ISOMERASE KDSD"/>
    <property type="match status" value="1"/>
</dbReference>
<feature type="site" description="Catalytically relevant" evidence="6">
    <location>
        <position position="122"/>
    </location>
</feature>
<keyword evidence="11" id="KW-1185">Reference proteome</keyword>
<evidence type="ECO:0000256" key="5">
    <source>
        <dbReference type="PIRSR" id="PIRSR004692-2"/>
    </source>
</evidence>
<reference evidence="10 11" key="1">
    <citation type="submission" date="2019-08" db="EMBL/GenBank/DDBJ databases">
        <title>100 year-old enigma solved: identification of Planctomyces bekefii, the type genus and species of the phylum Planctomycetes.</title>
        <authorList>
            <person name="Svetlana D.N."/>
            <person name="Overmann J."/>
        </authorList>
    </citation>
    <scope>NUCLEOTIDE SEQUENCE [LARGE SCALE GENOMIC DNA]</scope>
    <source>
        <strain evidence="10">Phe10_nw2017</strain>
    </source>
</reference>
<dbReference type="Gene3D" id="3.40.50.10490">
    <property type="entry name" value="Glucose-6-phosphate isomerase like protein, domain 1"/>
    <property type="match status" value="1"/>
</dbReference>
<evidence type="ECO:0000256" key="1">
    <source>
        <dbReference type="ARBA" id="ARBA00008165"/>
    </source>
</evidence>
<dbReference type="EMBL" id="SRHE01000749">
    <property type="protein sequence ID" value="TWW08276.1"/>
    <property type="molecule type" value="Genomic_DNA"/>
</dbReference>
<dbReference type="FunFam" id="3.40.50.10490:FF:000011">
    <property type="entry name" value="Arabinose 5-phosphate isomerase"/>
    <property type="match status" value="1"/>
</dbReference>
<keyword evidence="5" id="KW-0862">Zinc</keyword>
<keyword evidence="5" id="KW-0479">Metal-binding</keyword>
<dbReference type="InterPro" id="IPR000644">
    <property type="entry name" value="CBS_dom"/>
</dbReference>
<protein>
    <recommendedName>
        <fullName evidence="12">KpsF/GutQ family sugar-phosphate isomerase</fullName>
    </recommendedName>
</protein>
<dbReference type="GO" id="GO:0046872">
    <property type="term" value="F:metal ion binding"/>
    <property type="evidence" value="ECO:0007669"/>
    <property type="project" value="UniProtKB-KW"/>
</dbReference>
<evidence type="ECO:0000256" key="2">
    <source>
        <dbReference type="ARBA" id="ARBA00022737"/>
    </source>
</evidence>
<evidence type="ECO:0000256" key="7">
    <source>
        <dbReference type="PROSITE-ProRule" id="PRU00703"/>
    </source>
</evidence>
<dbReference type="Pfam" id="PF01380">
    <property type="entry name" value="SIS"/>
    <property type="match status" value="1"/>
</dbReference>
<dbReference type="GO" id="GO:0019146">
    <property type="term" value="F:arabinose-5-phosphate isomerase activity"/>
    <property type="evidence" value="ECO:0007669"/>
    <property type="project" value="UniProtKB-ARBA"/>
</dbReference>
<dbReference type="SUPFAM" id="SSF54631">
    <property type="entry name" value="CBS-domain pair"/>
    <property type="match status" value="1"/>
</dbReference>
<dbReference type="InterPro" id="IPR004800">
    <property type="entry name" value="KdsD/KpsF-type"/>
</dbReference>
<dbReference type="GO" id="GO:1901135">
    <property type="term" value="P:carbohydrate derivative metabolic process"/>
    <property type="evidence" value="ECO:0007669"/>
    <property type="project" value="InterPro"/>
</dbReference>
<organism evidence="10 11">
    <name type="scientific">Planctomyces bekefii</name>
    <dbReference type="NCBI Taxonomy" id="1653850"/>
    <lineage>
        <taxon>Bacteria</taxon>
        <taxon>Pseudomonadati</taxon>
        <taxon>Planctomycetota</taxon>
        <taxon>Planctomycetia</taxon>
        <taxon>Planctomycetales</taxon>
        <taxon>Planctomycetaceae</taxon>
        <taxon>Planctomyces</taxon>
    </lineage>
</organism>
<dbReference type="Proteomes" id="UP000321083">
    <property type="component" value="Unassembled WGS sequence"/>
</dbReference>
<name>A0A5C6M0M5_9PLAN</name>
<feature type="site" description="Catalytically relevant" evidence="6">
    <location>
        <position position="163"/>
    </location>
</feature>
<sequence length="358" mass="38595">MSGYLGNSLSAWCGSGPPEDHDLLREARLVVHQEADVLRQVADGLDRHFCAAVRLLLGCSGVVVVTGVGKAGLIGRKLSATFSSTGTRSHFLHPTEARHGDLGCVGAQDVVVALSNSGETEELLGLILPLREQGVPLIAVTRDMQNALARAARVVLSTGRHREAGPLALAPTCSTTAMLALGDALALVTSHARGFTAENFSKFHPAGSLGRQLCPVRDVMRKGADIRVAEQSQTVREVMIQLSRPGRRSGAVMLVNSDGRLTGLFTDSDLARLFETRRDEQLDQAIELVMTRNPITTAPGVLLPEAIHLMSERKLSELPVIDERRIPLGLLDITDVLQRFDDADAEQSVSEQRERRAA</sequence>
<dbReference type="Gene3D" id="3.10.580.10">
    <property type="entry name" value="CBS-domain"/>
    <property type="match status" value="1"/>
</dbReference>
<dbReference type="Pfam" id="PF00571">
    <property type="entry name" value="CBS"/>
    <property type="match status" value="2"/>
</dbReference>
<feature type="domain" description="SIS" evidence="9">
    <location>
        <begin position="52"/>
        <end position="195"/>
    </location>
</feature>
<gene>
    <name evidence="10" type="ORF">E3A20_25960</name>
</gene>
<dbReference type="AlphaFoldDB" id="A0A5C6M0M5"/>
<evidence type="ECO:0000256" key="4">
    <source>
        <dbReference type="PIRNR" id="PIRNR004692"/>
    </source>
</evidence>
<reference evidence="10 11" key="2">
    <citation type="submission" date="2019-08" db="EMBL/GenBank/DDBJ databases">
        <authorList>
            <person name="Henke P."/>
        </authorList>
    </citation>
    <scope>NUCLEOTIDE SEQUENCE [LARGE SCALE GENOMIC DNA]</scope>
    <source>
        <strain evidence="10">Phe10_nw2017</strain>
    </source>
</reference>
<dbReference type="PROSITE" id="PS51464">
    <property type="entry name" value="SIS"/>
    <property type="match status" value="1"/>
</dbReference>
<dbReference type="CDD" id="cd05014">
    <property type="entry name" value="SIS_Kpsf"/>
    <property type="match status" value="1"/>
</dbReference>
<keyword evidence="3 7" id="KW-0129">CBS domain</keyword>
<dbReference type="GO" id="GO:0097367">
    <property type="term" value="F:carbohydrate derivative binding"/>
    <property type="evidence" value="ECO:0007669"/>
    <property type="project" value="InterPro"/>
</dbReference>
<proteinExistence type="inferred from homology"/>
<feature type="binding site" evidence="5">
    <location>
        <position position="93"/>
    </location>
    <ligand>
        <name>Zn(2+)</name>
        <dbReference type="ChEBI" id="CHEBI:29105"/>
    </ligand>
</feature>
<dbReference type="InterPro" id="IPR001347">
    <property type="entry name" value="SIS_dom"/>
</dbReference>
<dbReference type="GO" id="GO:0005975">
    <property type="term" value="P:carbohydrate metabolic process"/>
    <property type="evidence" value="ECO:0007669"/>
    <property type="project" value="InterPro"/>
</dbReference>
<dbReference type="SMART" id="SM00116">
    <property type="entry name" value="CBS"/>
    <property type="match status" value="2"/>
</dbReference>
<dbReference type="InterPro" id="IPR035474">
    <property type="entry name" value="SIS_Kpsf"/>
</dbReference>
<comment type="caution">
    <text evidence="10">The sequence shown here is derived from an EMBL/GenBank/DDBJ whole genome shotgun (WGS) entry which is preliminary data.</text>
</comment>
<dbReference type="InterPro" id="IPR050986">
    <property type="entry name" value="GutQ/KpsF_isomerases"/>
</dbReference>
<evidence type="ECO:0000256" key="3">
    <source>
        <dbReference type="ARBA" id="ARBA00023122"/>
    </source>
</evidence>
<evidence type="ECO:0000313" key="10">
    <source>
        <dbReference type="EMBL" id="TWW08276.1"/>
    </source>
</evidence>
<feature type="domain" description="CBS" evidence="8">
    <location>
        <begin position="290"/>
        <end position="346"/>
    </location>
</feature>
<dbReference type="PANTHER" id="PTHR42745">
    <property type="match status" value="1"/>
</dbReference>